<keyword evidence="1" id="KW-1133">Transmembrane helix</keyword>
<proteinExistence type="predicted"/>
<evidence type="ECO:0000313" key="3">
    <source>
        <dbReference type="Proteomes" id="UP000239990"/>
    </source>
</evidence>
<keyword evidence="1" id="KW-0472">Membrane</keyword>
<comment type="caution">
    <text evidence="2">The sequence shown here is derived from an EMBL/GenBank/DDBJ whole genome shotgun (WGS) entry which is preliminary data.</text>
</comment>
<feature type="transmembrane region" description="Helical" evidence="1">
    <location>
        <begin position="79"/>
        <end position="98"/>
    </location>
</feature>
<accession>A0A2S5GL03</accession>
<reference evidence="2 3" key="1">
    <citation type="submission" date="2018-02" db="EMBL/GenBank/DDBJ databases">
        <title>Draft Genome of Achromobacter spanius stain 6.</title>
        <authorList>
            <person name="Gunasekera T.S."/>
            <person name="Radwan O."/>
            <person name="Ruiz O.N."/>
        </authorList>
    </citation>
    <scope>NUCLEOTIDE SEQUENCE [LARGE SCALE GENOMIC DNA]</scope>
    <source>
        <strain evidence="2 3">6</strain>
    </source>
</reference>
<dbReference type="OrthoDB" id="8664859at2"/>
<dbReference type="Proteomes" id="UP000239990">
    <property type="component" value="Unassembled WGS sequence"/>
</dbReference>
<sequence length="418" mass="45870">MSQNTPGLWHRLRRPFFALLLGMLPFWLFMGTTQQASVNGMVVQDTRFNILGLILAIAGLVMAAKMLKNDGSYGEPARGWPRTVLCVAAGLLCIFQIGQSAGLYNVNVGQSIDNLQSRLFGPSEPRPKSLASELDKDVRARTEQRSATVSQVLLRDDIATSLARIHANATLYNLYAEKCNNPGKRFVLDEIPALLTDKDKAYVEKAQQLAARNASDRFDCQGEPMRDFMSNWLAGDVLRDRANLAVQTAAYRERFGDKPAGAGDDTLVTTGLGVWLGDSISQVQTAFGTTAMPVPAGKSGKTKLDFPDRGMELVFDFAGKVDTITVRAPFTGSIVGLKIGDSRRTVNRLLGESWIDVRLPYDNAAADYDIQFRKKTPGTQSQWIDRRQGNPQTVLLLQGASYASQIDEIKLVTPRPPG</sequence>
<name>A0A2S5GL03_9BURK</name>
<feature type="transmembrane region" description="Helical" evidence="1">
    <location>
        <begin position="12"/>
        <end position="30"/>
    </location>
</feature>
<organism evidence="2 3">
    <name type="scientific">Achromobacter spanius</name>
    <dbReference type="NCBI Taxonomy" id="217203"/>
    <lineage>
        <taxon>Bacteria</taxon>
        <taxon>Pseudomonadati</taxon>
        <taxon>Pseudomonadota</taxon>
        <taxon>Betaproteobacteria</taxon>
        <taxon>Burkholderiales</taxon>
        <taxon>Alcaligenaceae</taxon>
        <taxon>Achromobacter</taxon>
    </lineage>
</organism>
<dbReference type="EMBL" id="PREU01000014">
    <property type="protein sequence ID" value="PPA73596.1"/>
    <property type="molecule type" value="Genomic_DNA"/>
</dbReference>
<keyword evidence="1" id="KW-0812">Transmembrane</keyword>
<dbReference type="RefSeq" id="WP_046806388.1">
    <property type="nucleotide sequence ID" value="NZ_PREU01000014.1"/>
</dbReference>
<evidence type="ECO:0000313" key="2">
    <source>
        <dbReference type="EMBL" id="PPA73596.1"/>
    </source>
</evidence>
<gene>
    <name evidence="2" type="ORF">C4E15_25045</name>
</gene>
<feature type="transmembrane region" description="Helical" evidence="1">
    <location>
        <begin position="50"/>
        <end position="67"/>
    </location>
</feature>
<evidence type="ECO:0000256" key="1">
    <source>
        <dbReference type="SAM" id="Phobius"/>
    </source>
</evidence>
<protein>
    <submittedName>
        <fullName evidence="2">Uncharacterized protein</fullName>
    </submittedName>
</protein>
<dbReference type="AlphaFoldDB" id="A0A2S5GL03"/>